<organism evidence="2 3">
    <name type="scientific">Candidatus Falkowbacteria bacterium CG10_big_fil_rev_8_21_14_0_10_38_22</name>
    <dbReference type="NCBI Taxonomy" id="1974564"/>
    <lineage>
        <taxon>Bacteria</taxon>
        <taxon>Candidatus Falkowiibacteriota</taxon>
    </lineage>
</organism>
<dbReference type="SUPFAM" id="SSF81301">
    <property type="entry name" value="Nucleotidyltransferase"/>
    <property type="match status" value="1"/>
</dbReference>
<evidence type="ECO:0000313" key="2">
    <source>
        <dbReference type="EMBL" id="PIT95447.1"/>
    </source>
</evidence>
<dbReference type="InterPro" id="IPR043519">
    <property type="entry name" value="NT_sf"/>
</dbReference>
<dbReference type="InterPro" id="IPR002934">
    <property type="entry name" value="Polymerase_NTP_transf_dom"/>
</dbReference>
<evidence type="ECO:0000313" key="3">
    <source>
        <dbReference type="Proteomes" id="UP000228964"/>
    </source>
</evidence>
<comment type="caution">
    <text evidence="2">The sequence shown here is derived from an EMBL/GenBank/DDBJ whole genome shotgun (WGS) entry which is preliminary data.</text>
</comment>
<accession>A0A2M6WRL4</accession>
<evidence type="ECO:0000259" key="1">
    <source>
        <dbReference type="Pfam" id="PF01909"/>
    </source>
</evidence>
<dbReference type="GO" id="GO:0016779">
    <property type="term" value="F:nucleotidyltransferase activity"/>
    <property type="evidence" value="ECO:0007669"/>
    <property type="project" value="InterPro"/>
</dbReference>
<dbReference type="PANTHER" id="PTHR43449">
    <property type="entry name" value="NUCLEOTIDYLTRANSFERASE"/>
    <property type="match status" value="1"/>
</dbReference>
<dbReference type="CDD" id="cd05403">
    <property type="entry name" value="NT_KNTase_like"/>
    <property type="match status" value="1"/>
</dbReference>
<name>A0A2M6WRL4_9BACT</name>
<proteinExistence type="predicted"/>
<gene>
    <name evidence="2" type="ORF">COT96_01255</name>
</gene>
<dbReference type="PANTHER" id="PTHR43449:SF1">
    <property type="entry name" value="POLYMERASE BETA NUCLEOTIDYLTRANSFERASE DOMAIN-CONTAINING PROTEIN"/>
    <property type="match status" value="1"/>
</dbReference>
<dbReference type="Pfam" id="PF01909">
    <property type="entry name" value="NTP_transf_2"/>
    <property type="match status" value="1"/>
</dbReference>
<dbReference type="EMBL" id="PFAO01000026">
    <property type="protein sequence ID" value="PIT95447.1"/>
    <property type="molecule type" value="Genomic_DNA"/>
</dbReference>
<feature type="domain" description="Polymerase nucleotidyl transferase" evidence="1">
    <location>
        <begin position="15"/>
        <end position="68"/>
    </location>
</feature>
<sequence length="104" mass="12048">MSKFEAKKIAERYARKLRKENFPFFAIYLFGSYAKGKAGKESDIDVAVLSDKLKKDWNKNEELLWKFSVAVDPRLEPIGFTIDDFKDNADPMVLEIKKTGVRIK</sequence>
<dbReference type="AlphaFoldDB" id="A0A2M6WRL4"/>
<protein>
    <submittedName>
        <fullName evidence="2">Nucleotidyltransferase</fullName>
    </submittedName>
</protein>
<dbReference type="Gene3D" id="3.30.460.10">
    <property type="entry name" value="Beta Polymerase, domain 2"/>
    <property type="match status" value="1"/>
</dbReference>
<reference evidence="3" key="1">
    <citation type="submission" date="2017-09" db="EMBL/GenBank/DDBJ databases">
        <title>Depth-based differentiation of microbial function through sediment-hosted aquifers and enrichment of novel symbionts in the deep terrestrial subsurface.</title>
        <authorList>
            <person name="Probst A.J."/>
            <person name="Ladd B."/>
            <person name="Jarett J.K."/>
            <person name="Geller-Mcgrath D.E."/>
            <person name="Sieber C.M.K."/>
            <person name="Emerson J.B."/>
            <person name="Anantharaman K."/>
            <person name="Thomas B.C."/>
            <person name="Malmstrom R."/>
            <person name="Stieglmeier M."/>
            <person name="Klingl A."/>
            <person name="Woyke T."/>
            <person name="Ryan C.M."/>
            <person name="Banfield J.F."/>
        </authorList>
    </citation>
    <scope>NUCLEOTIDE SEQUENCE [LARGE SCALE GENOMIC DNA]</scope>
</reference>
<dbReference type="Proteomes" id="UP000228964">
    <property type="component" value="Unassembled WGS sequence"/>
</dbReference>
<keyword evidence="2" id="KW-0808">Transferase</keyword>